<dbReference type="Proteomes" id="UP000245959">
    <property type="component" value="Unassembled WGS sequence"/>
</dbReference>
<dbReference type="InterPro" id="IPR019405">
    <property type="entry name" value="Lactonase_7-beta_prop"/>
</dbReference>
<keyword evidence="2" id="KW-0119">Carbohydrate metabolism</keyword>
<dbReference type="InterPro" id="IPR050282">
    <property type="entry name" value="Cycloisomerase_2"/>
</dbReference>
<organism evidence="4 5">
    <name type="scientific">Victivallis vadensis</name>
    <dbReference type="NCBI Taxonomy" id="172901"/>
    <lineage>
        <taxon>Bacteria</taxon>
        <taxon>Pseudomonadati</taxon>
        <taxon>Lentisphaerota</taxon>
        <taxon>Lentisphaeria</taxon>
        <taxon>Victivallales</taxon>
        <taxon>Victivallaceae</taxon>
        <taxon>Victivallis</taxon>
    </lineage>
</organism>
<evidence type="ECO:0000313" key="6">
    <source>
        <dbReference type="Proteomes" id="UP000576225"/>
    </source>
</evidence>
<protein>
    <submittedName>
        <fullName evidence="4">6-phosphogluconolactonase</fullName>
    </submittedName>
    <submittedName>
        <fullName evidence="3">Lactonase family protein</fullName>
    </submittedName>
</protein>
<dbReference type="Gene3D" id="2.130.10.10">
    <property type="entry name" value="YVTN repeat-like/Quinoprotein amine dehydrogenase"/>
    <property type="match status" value="1"/>
</dbReference>
<dbReference type="EMBL" id="QEKH01000016">
    <property type="protein sequence ID" value="PVY40577.1"/>
    <property type="molecule type" value="Genomic_DNA"/>
</dbReference>
<dbReference type="PANTHER" id="PTHR30344:SF1">
    <property type="entry name" value="6-PHOSPHOGLUCONOLACTONASE"/>
    <property type="match status" value="1"/>
</dbReference>
<evidence type="ECO:0000256" key="2">
    <source>
        <dbReference type="ARBA" id="ARBA00022526"/>
    </source>
</evidence>
<dbReference type="GeneID" id="78295580"/>
<reference evidence="4 5" key="1">
    <citation type="submission" date="2018-04" db="EMBL/GenBank/DDBJ databases">
        <title>Genomic Encyclopedia of Type Strains, Phase IV (KMG-IV): sequencing the most valuable type-strain genomes for metagenomic binning, comparative biology and taxonomic classification.</title>
        <authorList>
            <person name="Goeker M."/>
        </authorList>
    </citation>
    <scope>NUCLEOTIDE SEQUENCE [LARGE SCALE GENOMIC DNA]</scope>
    <source>
        <strain evidence="4 5">DSM 14823</strain>
    </source>
</reference>
<accession>A0A2U1AWG3</accession>
<gene>
    <name evidence="4" type="ORF">C8D82_11628</name>
    <name evidence="3" type="ORF">HF882_11410</name>
</gene>
<dbReference type="EMBL" id="JABAEW010000020">
    <property type="protein sequence ID" value="NMD87192.1"/>
    <property type="molecule type" value="Genomic_DNA"/>
</dbReference>
<keyword evidence="2" id="KW-0313">Glucose metabolism</keyword>
<comment type="caution">
    <text evidence="4">The sequence shown here is derived from an EMBL/GenBank/DDBJ whole genome shotgun (WGS) entry which is preliminary data.</text>
</comment>
<evidence type="ECO:0000313" key="4">
    <source>
        <dbReference type="EMBL" id="PVY40577.1"/>
    </source>
</evidence>
<dbReference type="GO" id="GO:0006006">
    <property type="term" value="P:glucose metabolic process"/>
    <property type="evidence" value="ECO:0007669"/>
    <property type="project" value="UniProtKB-KW"/>
</dbReference>
<dbReference type="OrthoDB" id="9790815at2"/>
<dbReference type="GO" id="GO:0005829">
    <property type="term" value="C:cytosol"/>
    <property type="evidence" value="ECO:0007669"/>
    <property type="project" value="TreeGrafter"/>
</dbReference>
<dbReference type="Pfam" id="PF10282">
    <property type="entry name" value="Lactonase"/>
    <property type="match status" value="1"/>
</dbReference>
<dbReference type="GO" id="GO:0017057">
    <property type="term" value="F:6-phosphogluconolactonase activity"/>
    <property type="evidence" value="ECO:0007669"/>
    <property type="project" value="TreeGrafter"/>
</dbReference>
<dbReference type="SUPFAM" id="SSF51004">
    <property type="entry name" value="C-terminal (heme d1) domain of cytochrome cd1-nitrite reductase"/>
    <property type="match status" value="1"/>
</dbReference>
<name>A0A2U1AWG3_9BACT</name>
<evidence type="ECO:0000256" key="1">
    <source>
        <dbReference type="ARBA" id="ARBA00005564"/>
    </source>
</evidence>
<dbReference type="InterPro" id="IPR011048">
    <property type="entry name" value="Haem_d1_sf"/>
</dbReference>
<dbReference type="RefSeq" id="WP_116884282.1">
    <property type="nucleotide sequence ID" value="NZ_CABMMC010000180.1"/>
</dbReference>
<evidence type="ECO:0000313" key="3">
    <source>
        <dbReference type="EMBL" id="NMD87192.1"/>
    </source>
</evidence>
<dbReference type="Proteomes" id="UP000576225">
    <property type="component" value="Unassembled WGS sequence"/>
</dbReference>
<keyword evidence="5" id="KW-1185">Reference proteome</keyword>
<dbReference type="InterPro" id="IPR015943">
    <property type="entry name" value="WD40/YVTN_repeat-like_dom_sf"/>
</dbReference>
<sequence>MPGTLFYVAAKSPEPDGGIYRYEMRESAAPKQVGFNRLENANYFAFSPDRKYFFSTCTIDGIGGVASFRLNPDGSLTPINSMSAEGKSTCYVIVDPSGNFLYAANYSSSSFVEFRLKEGRIVERTQLIRHEGSGPNPARQEAAHPHFTGITSDGRYLAVIDLGIDAIKCYPLDPEKGLDAAHPVTSQIEPAGSGPRHLVYDRSGKIAYLLNELGNTVISMRYDDGKFEAIQSCTTLPRFVDCATKAAAIRLSPDENYLFASNRGYDSVAVYELDGKGGMKFIDLVLTGGSSPRDINMLPGGTMFAAANEFSDLVTFYDYDGKGKLTPNGFQLKLPQPLCIMWPQN</sequence>
<comment type="similarity">
    <text evidence="1">Belongs to the cycloisomerase 2 family.</text>
</comment>
<dbReference type="AlphaFoldDB" id="A0A2U1AWG3"/>
<reference evidence="3 6" key="2">
    <citation type="submission" date="2020-04" db="EMBL/GenBank/DDBJ databases">
        <authorList>
            <person name="Hitch T.C.A."/>
            <person name="Wylensek D."/>
            <person name="Clavel T."/>
        </authorList>
    </citation>
    <scope>NUCLEOTIDE SEQUENCE [LARGE SCALE GENOMIC DNA]</scope>
    <source>
        <strain evidence="3 6">COR2-253-APC-1A</strain>
    </source>
</reference>
<dbReference type="PANTHER" id="PTHR30344">
    <property type="entry name" value="6-PHOSPHOGLUCONOLACTONASE-RELATED"/>
    <property type="match status" value="1"/>
</dbReference>
<evidence type="ECO:0000313" key="5">
    <source>
        <dbReference type="Proteomes" id="UP000245959"/>
    </source>
</evidence>
<proteinExistence type="inferred from homology"/>